<dbReference type="EC" id="3.4.-.-" evidence="3"/>
<keyword evidence="1" id="KW-0812">Transmembrane</keyword>
<feature type="domain" description="CAAX prenyl protease 2/Lysostaphin resistance protein A-like" evidence="2">
    <location>
        <begin position="100"/>
        <end position="197"/>
    </location>
</feature>
<evidence type="ECO:0000313" key="3">
    <source>
        <dbReference type="EMBL" id="MFH6770438.1"/>
    </source>
</evidence>
<organism evidence="3 4">
    <name type="scientific">Gaetbulibacter aestuarii</name>
    <dbReference type="NCBI Taxonomy" id="1502358"/>
    <lineage>
        <taxon>Bacteria</taxon>
        <taxon>Pseudomonadati</taxon>
        <taxon>Bacteroidota</taxon>
        <taxon>Flavobacteriia</taxon>
        <taxon>Flavobacteriales</taxon>
        <taxon>Flavobacteriaceae</taxon>
        <taxon>Gaetbulibacter</taxon>
    </lineage>
</organism>
<evidence type="ECO:0000256" key="1">
    <source>
        <dbReference type="SAM" id="Phobius"/>
    </source>
</evidence>
<sequence length="211" mass="24077">MIENAKRITFKSLALTGALWLFSLLINFDFPIKIIALIALVMSGFWVHSIYKDISESLLSAFLWRFKKLFNWIFIAVIFSFLLAIYSRIEDGLPAIPSKIGAFVILAVLIGFIEEVVFRGFVQGAAQQWHQRGAIVLASVSHAGYKAMLFVFPLQHLNNSAVELFGYTFLAGLILGYSRYVTGSLWPAIIAHCLFDFWLYIEQPFAPWWVW</sequence>
<feature type="transmembrane region" description="Helical" evidence="1">
    <location>
        <begin position="160"/>
        <end position="177"/>
    </location>
</feature>
<evidence type="ECO:0000259" key="2">
    <source>
        <dbReference type="Pfam" id="PF02517"/>
    </source>
</evidence>
<dbReference type="Pfam" id="PF02517">
    <property type="entry name" value="Rce1-like"/>
    <property type="match status" value="1"/>
</dbReference>
<name>A0ABW7MVN3_9FLAO</name>
<accession>A0ABW7MVN3</accession>
<gene>
    <name evidence="3" type="ORF">V8G58_00720</name>
</gene>
<dbReference type="RefSeq" id="WP_344738622.1">
    <property type="nucleotide sequence ID" value="NZ_BAABAY010000001.1"/>
</dbReference>
<evidence type="ECO:0000313" key="4">
    <source>
        <dbReference type="Proteomes" id="UP001610100"/>
    </source>
</evidence>
<dbReference type="Proteomes" id="UP001610100">
    <property type="component" value="Unassembled WGS sequence"/>
</dbReference>
<feature type="transmembrane region" description="Helical" evidence="1">
    <location>
        <begin position="134"/>
        <end position="154"/>
    </location>
</feature>
<keyword evidence="1" id="KW-0472">Membrane</keyword>
<keyword evidence="4" id="KW-1185">Reference proteome</keyword>
<dbReference type="EMBL" id="JBAWKB010000001">
    <property type="protein sequence ID" value="MFH6770438.1"/>
    <property type="molecule type" value="Genomic_DNA"/>
</dbReference>
<reference evidence="3 4" key="1">
    <citation type="submission" date="2024-02" db="EMBL/GenBank/DDBJ databases">
        <title>A Gaetbulibacter species isolated from tidal flats and genomic insights of their niches.</title>
        <authorList>
            <person name="Ye Y."/>
        </authorList>
    </citation>
    <scope>NUCLEOTIDE SEQUENCE [LARGE SCALE GENOMIC DNA]</scope>
    <source>
        <strain evidence="3 4">KYW382</strain>
    </source>
</reference>
<feature type="transmembrane region" description="Helical" evidence="1">
    <location>
        <begin position="101"/>
        <end position="122"/>
    </location>
</feature>
<keyword evidence="1" id="KW-1133">Transmembrane helix</keyword>
<comment type="caution">
    <text evidence="3">The sequence shown here is derived from an EMBL/GenBank/DDBJ whole genome shotgun (WGS) entry which is preliminary data.</text>
</comment>
<proteinExistence type="predicted"/>
<keyword evidence="3" id="KW-0378">Hydrolase</keyword>
<dbReference type="GO" id="GO:0016787">
    <property type="term" value="F:hydrolase activity"/>
    <property type="evidence" value="ECO:0007669"/>
    <property type="project" value="UniProtKB-KW"/>
</dbReference>
<dbReference type="InterPro" id="IPR003675">
    <property type="entry name" value="Rce1/LyrA-like_dom"/>
</dbReference>
<protein>
    <submittedName>
        <fullName evidence="3">CPBP family intramembrane glutamic endopeptidase</fullName>
        <ecNumber evidence="3">3.4.-.-</ecNumber>
    </submittedName>
</protein>
<feature type="transmembrane region" description="Helical" evidence="1">
    <location>
        <begin position="72"/>
        <end position="89"/>
    </location>
</feature>